<gene>
    <name evidence="2" type="ordered locus">LOC_Os10g17080</name>
</gene>
<feature type="coiled-coil region" evidence="1">
    <location>
        <begin position="99"/>
        <end position="169"/>
    </location>
</feature>
<evidence type="ECO:0000313" key="2">
    <source>
        <dbReference type="EMBL" id="ABB47128.1"/>
    </source>
</evidence>
<reference evidence="2" key="2">
    <citation type="submission" date="2003-05" db="EMBL/GenBank/DDBJ databases">
        <authorList>
            <person name="Buell C.R."/>
            <person name="Wing R.A."/>
            <person name="McCombie W.R."/>
            <person name="Messing J."/>
            <person name="Yuan Q."/>
            <person name="Ouyang S."/>
        </authorList>
    </citation>
    <scope>NUCLEOTIDE SEQUENCE</scope>
</reference>
<accession>Q339Z9</accession>
<protein>
    <submittedName>
        <fullName evidence="2">Retrotransposon protein, putative, unclassified</fullName>
    </submittedName>
</protein>
<reference evidence="2" key="3">
    <citation type="submission" date="2006-07" db="EMBL/GenBank/DDBJ databases">
        <authorList>
            <person name="Buell R."/>
        </authorList>
    </citation>
    <scope>NUCLEOTIDE SEQUENCE</scope>
</reference>
<keyword evidence="1" id="KW-0175">Coiled coil</keyword>
<dbReference type="EMBL" id="DP000086">
    <property type="protein sequence ID" value="ABB47128.1"/>
    <property type="molecule type" value="Genomic_DNA"/>
</dbReference>
<sequence length="187" mass="21600">MEGIGVSDAHARAARLLWSDWIKNSLWCKYDFHFSTAREVGIDCFDDLIPQKLWLPQLAKRDRTPGFITVEYDKPRYVTKMAAKVIDQDGKLDLLLKKMEDSDRKWEESEKRREQSEEKSRIEFMALKVVVESHFTVVEKRVDELQGSVVELQDKVEKLQIVVQQASREPFSAPTSPTGAISHLTFS</sequence>
<reference evidence="2" key="1">
    <citation type="journal article" date="2003" name="Science">
        <title>In-depth view of structure, activity, and evolution of rice chromosome 10.</title>
        <authorList>
            <consortium name="Rice Chromosome 10 Sequencing Consortium"/>
        </authorList>
    </citation>
    <scope>NUCLEOTIDE SEQUENCE [LARGE SCALE GENOMIC DNA]</scope>
</reference>
<proteinExistence type="predicted"/>
<dbReference type="AlphaFoldDB" id="Q339Z9"/>
<evidence type="ECO:0000256" key="1">
    <source>
        <dbReference type="SAM" id="Coils"/>
    </source>
</evidence>
<name>Q339Z9_ORYSJ</name>
<organism evidence="2">
    <name type="scientific">Oryza sativa subsp. japonica</name>
    <name type="common">Rice</name>
    <dbReference type="NCBI Taxonomy" id="39947"/>
    <lineage>
        <taxon>Eukaryota</taxon>
        <taxon>Viridiplantae</taxon>
        <taxon>Streptophyta</taxon>
        <taxon>Embryophyta</taxon>
        <taxon>Tracheophyta</taxon>
        <taxon>Spermatophyta</taxon>
        <taxon>Magnoliopsida</taxon>
        <taxon>Liliopsida</taxon>
        <taxon>Poales</taxon>
        <taxon>Poaceae</taxon>
        <taxon>BOP clade</taxon>
        <taxon>Oryzoideae</taxon>
        <taxon>Oryzeae</taxon>
        <taxon>Oryzinae</taxon>
        <taxon>Oryza</taxon>
        <taxon>Oryza sativa</taxon>
    </lineage>
</organism>